<gene>
    <name evidence="1" type="ORF">Ga0061061_104259</name>
</gene>
<reference evidence="1 2" key="1">
    <citation type="submission" date="2015-08" db="EMBL/GenBank/DDBJ databases">
        <authorList>
            <person name="Varghese N."/>
        </authorList>
    </citation>
    <scope>NUCLEOTIDE SEQUENCE [LARGE SCALE GENOMIC DNA]</scope>
    <source>
        <strain evidence="1 2">DSM 18167</strain>
    </source>
</reference>
<dbReference type="Proteomes" id="UP000182178">
    <property type="component" value="Unassembled WGS sequence"/>
</dbReference>
<name>A0ABM9U6G5_9HYPH</name>
<comment type="caution">
    <text evidence="1">The sequence shown here is derived from an EMBL/GenBank/DDBJ whole genome shotgun (WGS) entry which is preliminary data.</text>
</comment>
<sequence>MRSAEPGVHSAAFLMHILYLDDAGSPKNAAERHFVLAGVSVFERQTFYLETELDKLAATLDHPEPEKLEFHGNQILAGRGYWRKFPQSRRRTVLLDALACVRRLYGQWALFGVVVDKAAVSPEDPVEYAFEEIASRFDKTLRRMHLDGNSQRGLIVFDKSTMETRIQALTTEFRFSGHRNGKLHNLADVPFFVDSAASCLVQFADLVSYALWRRYEKDDSEFYDVIDGMFAAEGGVTHGLLVKRQD</sequence>
<evidence type="ECO:0000313" key="1">
    <source>
        <dbReference type="EMBL" id="CUA88173.1"/>
    </source>
</evidence>
<keyword evidence="2" id="KW-1185">Reference proteome</keyword>
<accession>A0ABM9U6G5</accession>
<evidence type="ECO:0000313" key="2">
    <source>
        <dbReference type="Proteomes" id="UP000182178"/>
    </source>
</evidence>
<organism evidence="1 2">
    <name type="scientific">Chelatococcus sambhunathii</name>
    <dbReference type="NCBI Taxonomy" id="363953"/>
    <lineage>
        <taxon>Bacteria</taxon>
        <taxon>Pseudomonadati</taxon>
        <taxon>Pseudomonadota</taxon>
        <taxon>Alphaproteobacteria</taxon>
        <taxon>Hyphomicrobiales</taxon>
        <taxon>Chelatococcaceae</taxon>
        <taxon>Chelatococcus</taxon>
    </lineage>
</organism>
<protein>
    <recommendedName>
        <fullName evidence="3">DUF3800 domain-containing protein</fullName>
    </recommendedName>
</protein>
<evidence type="ECO:0008006" key="3">
    <source>
        <dbReference type="Google" id="ProtNLM"/>
    </source>
</evidence>
<dbReference type="Pfam" id="PF12686">
    <property type="entry name" value="DUF3800"/>
    <property type="match status" value="1"/>
</dbReference>
<dbReference type="InterPro" id="IPR024524">
    <property type="entry name" value="DUF3800"/>
</dbReference>
<dbReference type="EMBL" id="CYHC01000004">
    <property type="protein sequence ID" value="CUA88173.1"/>
    <property type="molecule type" value="Genomic_DNA"/>
</dbReference>
<proteinExistence type="predicted"/>